<evidence type="ECO:0008006" key="6">
    <source>
        <dbReference type="Google" id="ProtNLM"/>
    </source>
</evidence>
<keyword evidence="5" id="KW-1185">Reference proteome</keyword>
<dbReference type="Gene3D" id="1.50.10.10">
    <property type="match status" value="1"/>
</dbReference>
<evidence type="ECO:0000256" key="3">
    <source>
        <dbReference type="SAM" id="SignalP"/>
    </source>
</evidence>
<comment type="caution">
    <text evidence="4">The sequence shown here is derived from an EMBL/GenBank/DDBJ whole genome shotgun (WGS) entry which is preliminary data.</text>
</comment>
<name>A0A1Y1UJM4_9TREE</name>
<dbReference type="PANTHER" id="PTHR41814:SF1">
    <property type="entry name" value="CELLULASE"/>
    <property type="match status" value="1"/>
</dbReference>
<dbReference type="InterPro" id="IPR012341">
    <property type="entry name" value="6hp_glycosidase-like_sf"/>
</dbReference>
<dbReference type="PANTHER" id="PTHR41814">
    <property type="entry name" value="EXPRESSED PROTEIN"/>
    <property type="match status" value="1"/>
</dbReference>
<dbReference type="RefSeq" id="XP_021872101.1">
    <property type="nucleotide sequence ID" value="XM_022015220.1"/>
</dbReference>
<evidence type="ECO:0000256" key="1">
    <source>
        <dbReference type="ARBA" id="ARBA00022801"/>
    </source>
</evidence>
<keyword evidence="1" id="KW-0378">Hydrolase</keyword>
<organism evidence="4 5">
    <name type="scientific">Kockovaella imperatae</name>
    <dbReference type="NCBI Taxonomy" id="4999"/>
    <lineage>
        <taxon>Eukaryota</taxon>
        <taxon>Fungi</taxon>
        <taxon>Dikarya</taxon>
        <taxon>Basidiomycota</taxon>
        <taxon>Agaricomycotina</taxon>
        <taxon>Tremellomycetes</taxon>
        <taxon>Tremellales</taxon>
        <taxon>Cuniculitremaceae</taxon>
        <taxon>Kockovaella</taxon>
    </lineage>
</organism>
<accession>A0A1Y1UJM4</accession>
<dbReference type="Proteomes" id="UP000193218">
    <property type="component" value="Unassembled WGS sequence"/>
</dbReference>
<dbReference type="GO" id="GO:0016787">
    <property type="term" value="F:hydrolase activity"/>
    <property type="evidence" value="ECO:0007669"/>
    <property type="project" value="UniProtKB-KW"/>
</dbReference>
<dbReference type="OrthoDB" id="4138492at2759"/>
<dbReference type="Pfam" id="PF07470">
    <property type="entry name" value="Glyco_hydro_88"/>
    <property type="match status" value="1"/>
</dbReference>
<gene>
    <name evidence="4" type="ORF">BD324DRAFT_619871</name>
</gene>
<feature type="chain" id="PRO_5012892159" description="Six-hairpin glycosidase-like protein" evidence="3">
    <location>
        <begin position="26"/>
        <end position="465"/>
    </location>
</feature>
<dbReference type="GeneID" id="33557028"/>
<evidence type="ECO:0000313" key="5">
    <source>
        <dbReference type="Proteomes" id="UP000193218"/>
    </source>
</evidence>
<dbReference type="SUPFAM" id="SSF48208">
    <property type="entry name" value="Six-hairpin glycosidases"/>
    <property type="match status" value="1"/>
</dbReference>
<dbReference type="InterPro" id="IPR008928">
    <property type="entry name" value="6-hairpin_glycosidase_sf"/>
</dbReference>
<feature type="compositionally biased region" description="Basic residues" evidence="2">
    <location>
        <begin position="36"/>
        <end position="45"/>
    </location>
</feature>
<keyword evidence="3" id="KW-0732">Signal</keyword>
<protein>
    <recommendedName>
        <fullName evidence="6">Six-hairpin glycosidase-like protein</fullName>
    </recommendedName>
</protein>
<dbReference type="InParanoid" id="A0A1Y1UJM4"/>
<dbReference type="AlphaFoldDB" id="A0A1Y1UJM4"/>
<feature type="region of interest" description="Disordered" evidence="2">
    <location>
        <begin position="36"/>
        <end position="56"/>
    </location>
</feature>
<dbReference type="EMBL" id="NBSH01000004">
    <property type="protein sequence ID" value="ORX38179.1"/>
    <property type="molecule type" value="Genomic_DNA"/>
</dbReference>
<evidence type="ECO:0000256" key="2">
    <source>
        <dbReference type="SAM" id="MobiDB-lite"/>
    </source>
</evidence>
<sequence length="465" mass="49695">MAGPSTGRLMPLLLLAFFLPSIVHSAAVHNVHHRMLPSRSHHRRAPSPSYTPPNITFSPVNGSSSIQDSSYHRLTGLLPTVLENAVESSFHSWEIGTLVEAILETYYPSTRAFGYDPNYLNGKVPTEALQVVVAALGSYPWSGSPESTALNTSSADLSDYLSPSSAPVTLAPQALVNGDGSLGDPCSLGAGVWTLAEFLTQQAASQSLSTGNEGADDYAWAVGNQLQYLRQQPTSSNGTMSQRENGFQLWADMGYMIPPFLASLGLATSSDDLLALGINQWLLESSALLDTTKDIFRHINDFDARLWATGNAWMLYGACRVLASIGVAGETSNLAAQVGSTVRQLSAIFPAIFAQLDSDNLVPNYMYESEPSLSIGDAAGTALIVAAYYRFAALAPRYATQTLTAQANKAFDGVIAQLGDDGWLTHVVDPMGTNGWVVNLNSGQRSPEGQSFLAHMWVARTALGV</sequence>
<proteinExistence type="predicted"/>
<feature type="signal peptide" evidence="3">
    <location>
        <begin position="1"/>
        <end position="25"/>
    </location>
</feature>
<dbReference type="InterPro" id="IPR010905">
    <property type="entry name" value="Glyco_hydro_88"/>
</dbReference>
<dbReference type="GO" id="GO:0005975">
    <property type="term" value="P:carbohydrate metabolic process"/>
    <property type="evidence" value="ECO:0007669"/>
    <property type="project" value="InterPro"/>
</dbReference>
<reference evidence="4 5" key="1">
    <citation type="submission" date="2017-03" db="EMBL/GenBank/DDBJ databases">
        <title>Widespread Adenine N6-methylation of Active Genes in Fungi.</title>
        <authorList>
            <consortium name="DOE Joint Genome Institute"/>
            <person name="Mondo S.J."/>
            <person name="Dannebaum R.O."/>
            <person name="Kuo R.C."/>
            <person name="Louie K.B."/>
            <person name="Bewick A.J."/>
            <person name="Labutti K."/>
            <person name="Haridas S."/>
            <person name="Kuo A."/>
            <person name="Salamov A."/>
            <person name="Ahrendt S.R."/>
            <person name="Lau R."/>
            <person name="Bowen B.P."/>
            <person name="Lipzen A."/>
            <person name="Sullivan W."/>
            <person name="Andreopoulos W.B."/>
            <person name="Clum A."/>
            <person name="Lindquist E."/>
            <person name="Daum C."/>
            <person name="Northen T.R."/>
            <person name="Ramamoorthy G."/>
            <person name="Schmitz R.J."/>
            <person name="Gryganskyi A."/>
            <person name="Culley D."/>
            <person name="Magnuson J."/>
            <person name="James T.Y."/>
            <person name="O'Malley M.A."/>
            <person name="Stajich J.E."/>
            <person name="Spatafora J.W."/>
            <person name="Visel A."/>
            <person name="Grigoriev I.V."/>
        </authorList>
    </citation>
    <scope>NUCLEOTIDE SEQUENCE [LARGE SCALE GENOMIC DNA]</scope>
    <source>
        <strain evidence="4 5">NRRL Y-17943</strain>
    </source>
</reference>
<evidence type="ECO:0000313" key="4">
    <source>
        <dbReference type="EMBL" id="ORX38179.1"/>
    </source>
</evidence>